<gene>
    <name evidence="1" type="ORF">EMCG_06217</name>
</gene>
<accession>A0A0G2IBR6</accession>
<dbReference type="EMBL" id="LCZI01000154">
    <property type="protein sequence ID" value="KKZ68107.1"/>
    <property type="molecule type" value="Genomic_DNA"/>
</dbReference>
<proteinExistence type="predicted"/>
<organism evidence="1 2">
    <name type="scientific">[Emmonsia] crescens</name>
    <dbReference type="NCBI Taxonomy" id="73230"/>
    <lineage>
        <taxon>Eukaryota</taxon>
        <taxon>Fungi</taxon>
        <taxon>Dikarya</taxon>
        <taxon>Ascomycota</taxon>
        <taxon>Pezizomycotina</taxon>
        <taxon>Eurotiomycetes</taxon>
        <taxon>Eurotiomycetidae</taxon>
        <taxon>Onygenales</taxon>
        <taxon>Ajellomycetaceae</taxon>
        <taxon>Emergomyces</taxon>
    </lineage>
</organism>
<evidence type="ECO:0000313" key="2">
    <source>
        <dbReference type="Proteomes" id="UP000034164"/>
    </source>
</evidence>
<evidence type="ECO:0000313" key="1">
    <source>
        <dbReference type="EMBL" id="KKZ68107.1"/>
    </source>
</evidence>
<name>A0A0G2IBR6_9EURO</name>
<reference evidence="2" key="1">
    <citation type="journal article" date="2015" name="PLoS Genet.">
        <title>The dynamic genome and transcriptome of the human fungal pathogen Blastomyces and close relative Emmonsia.</title>
        <authorList>
            <person name="Munoz J.F."/>
            <person name="Gauthier G.M."/>
            <person name="Desjardins C.A."/>
            <person name="Gallo J.E."/>
            <person name="Holder J."/>
            <person name="Sullivan T.D."/>
            <person name="Marty A.J."/>
            <person name="Carmen J.C."/>
            <person name="Chen Z."/>
            <person name="Ding L."/>
            <person name="Gujja S."/>
            <person name="Magrini V."/>
            <person name="Misas E."/>
            <person name="Mitreva M."/>
            <person name="Priest M."/>
            <person name="Saif S."/>
            <person name="Whiston E.A."/>
            <person name="Young S."/>
            <person name="Zeng Q."/>
            <person name="Goldman W.E."/>
            <person name="Mardis E.R."/>
            <person name="Taylor J.W."/>
            <person name="McEwen J.G."/>
            <person name="Clay O.K."/>
            <person name="Klein B.S."/>
            <person name="Cuomo C.A."/>
        </authorList>
    </citation>
    <scope>NUCLEOTIDE SEQUENCE [LARGE SCALE GENOMIC DNA]</scope>
    <source>
        <strain evidence="2">UAMH 3008</strain>
    </source>
</reference>
<protein>
    <submittedName>
        <fullName evidence="1">Uncharacterized protein</fullName>
    </submittedName>
</protein>
<dbReference type="AlphaFoldDB" id="A0A0G2IBR6"/>
<dbReference type="Proteomes" id="UP000034164">
    <property type="component" value="Unassembled WGS sequence"/>
</dbReference>
<comment type="caution">
    <text evidence="1">The sequence shown here is derived from an EMBL/GenBank/DDBJ whole genome shotgun (WGS) entry which is preliminary data.</text>
</comment>
<sequence length="77" mass="8585">MPTKREMVPLIYGVLVIESPAKLSFEIEPQARNSSQGWDGISMSFLQFAVPAGVGWLSPLRGALASDFRRDQPDKHR</sequence>
<dbReference type="VEuPathDB" id="FungiDB:EMCG_06217"/>